<evidence type="ECO:0008006" key="4">
    <source>
        <dbReference type="Google" id="ProtNLM"/>
    </source>
</evidence>
<keyword evidence="3" id="KW-1185">Reference proteome</keyword>
<dbReference type="Proteomes" id="UP000664132">
    <property type="component" value="Unassembled WGS sequence"/>
</dbReference>
<reference evidence="2" key="1">
    <citation type="submission" date="2021-02" db="EMBL/GenBank/DDBJ databases">
        <title>Genome sequence Cadophora malorum strain M34.</title>
        <authorList>
            <person name="Stefanovic E."/>
            <person name="Vu D."/>
            <person name="Scully C."/>
            <person name="Dijksterhuis J."/>
            <person name="Roader J."/>
            <person name="Houbraken J."/>
        </authorList>
    </citation>
    <scope>NUCLEOTIDE SEQUENCE</scope>
    <source>
        <strain evidence="2">M34</strain>
    </source>
</reference>
<dbReference type="SUPFAM" id="SSF49899">
    <property type="entry name" value="Concanavalin A-like lectins/glucanases"/>
    <property type="match status" value="1"/>
</dbReference>
<sequence>MLLKFIFASGLALWSTVQSVQTFANKGTYPGNWDGEYIDLGTQGSIDEVYNVFNETPSAIKMTQTYNASYTGRYHAEVHKYNAYKKGDMGFYGFMFRLSEQWQFSPAQGYNLAQFIADFTDLPCDEDYMPSSMIWIYGNKLQSRVKVGNVCPTTAQVPIPMTFDPPAVVEAGKWHKVVIQASWKSDESGYYKIWFDGVKVVNYTGRTTVTDGRAFQFRVGLYANSWTSKDGMLGTQAFRQVWFDEIALGTEFKDVDPGQW</sequence>
<organism evidence="2 3">
    <name type="scientific">Cadophora malorum</name>
    <dbReference type="NCBI Taxonomy" id="108018"/>
    <lineage>
        <taxon>Eukaryota</taxon>
        <taxon>Fungi</taxon>
        <taxon>Dikarya</taxon>
        <taxon>Ascomycota</taxon>
        <taxon>Pezizomycotina</taxon>
        <taxon>Leotiomycetes</taxon>
        <taxon>Helotiales</taxon>
        <taxon>Ploettnerulaceae</taxon>
        <taxon>Cadophora</taxon>
    </lineage>
</organism>
<dbReference type="OrthoDB" id="3889489at2759"/>
<dbReference type="Pfam" id="PF14099">
    <property type="entry name" value="Polysacc_lyase"/>
    <property type="match status" value="1"/>
</dbReference>
<accession>A0A8H8BUZ7</accession>
<evidence type="ECO:0000313" key="3">
    <source>
        <dbReference type="Proteomes" id="UP000664132"/>
    </source>
</evidence>
<dbReference type="EMBL" id="JAFJYH010000015">
    <property type="protein sequence ID" value="KAG4424986.1"/>
    <property type="molecule type" value="Genomic_DNA"/>
</dbReference>
<keyword evidence="1" id="KW-0732">Signal</keyword>
<evidence type="ECO:0000313" key="2">
    <source>
        <dbReference type="EMBL" id="KAG4424986.1"/>
    </source>
</evidence>
<gene>
    <name evidence="2" type="ORF">IFR04_001957</name>
</gene>
<feature type="chain" id="PRO_5034181017" description="Polysaccharide lyase" evidence="1">
    <location>
        <begin position="20"/>
        <end position="260"/>
    </location>
</feature>
<dbReference type="InterPro" id="IPR013320">
    <property type="entry name" value="ConA-like_dom_sf"/>
</dbReference>
<proteinExistence type="predicted"/>
<dbReference type="InterPro" id="IPR025975">
    <property type="entry name" value="Polysacc_lyase"/>
</dbReference>
<comment type="caution">
    <text evidence="2">The sequence shown here is derived from an EMBL/GenBank/DDBJ whole genome shotgun (WGS) entry which is preliminary data.</text>
</comment>
<evidence type="ECO:0000256" key="1">
    <source>
        <dbReference type="SAM" id="SignalP"/>
    </source>
</evidence>
<feature type="signal peptide" evidence="1">
    <location>
        <begin position="1"/>
        <end position="19"/>
    </location>
</feature>
<dbReference type="AlphaFoldDB" id="A0A8H8BUZ7"/>
<dbReference type="Gene3D" id="2.60.120.200">
    <property type="match status" value="1"/>
</dbReference>
<name>A0A8H8BUZ7_9HELO</name>
<protein>
    <recommendedName>
        <fullName evidence="4">Polysaccharide lyase</fullName>
    </recommendedName>
</protein>